<dbReference type="InterPro" id="IPR013525">
    <property type="entry name" value="ABC2_TM"/>
</dbReference>
<evidence type="ECO:0000259" key="6">
    <source>
        <dbReference type="Pfam" id="PF12698"/>
    </source>
</evidence>
<proteinExistence type="predicted"/>
<feature type="transmembrane region" description="Helical" evidence="5">
    <location>
        <begin position="784"/>
        <end position="804"/>
    </location>
</feature>
<dbReference type="InterPro" id="IPR017501">
    <property type="entry name" value="Phage_infect_YhgE_C"/>
</dbReference>
<feature type="transmembrane region" description="Helical" evidence="5">
    <location>
        <begin position="713"/>
        <end position="732"/>
    </location>
</feature>
<feature type="transmembrane region" description="Helical" evidence="5">
    <location>
        <begin position="862"/>
        <end position="888"/>
    </location>
</feature>
<dbReference type="InterPro" id="IPR017500">
    <property type="entry name" value="Phage_infect_YhgE_N"/>
</dbReference>
<dbReference type="RefSeq" id="WP_049170342.1">
    <property type="nucleotide sequence ID" value="NZ_CP120687.1"/>
</dbReference>
<evidence type="ECO:0000256" key="1">
    <source>
        <dbReference type="ARBA" id="ARBA00004141"/>
    </source>
</evidence>
<feature type="domain" description="ABC-2 type transporter transmembrane" evidence="6">
    <location>
        <begin position="27"/>
        <end position="167"/>
    </location>
</feature>
<dbReference type="EMBL" id="CP120687">
    <property type="protein sequence ID" value="WFB39491.1"/>
    <property type="molecule type" value="Genomic_DNA"/>
</dbReference>
<feature type="transmembrane region" description="Helical" evidence="5">
    <location>
        <begin position="816"/>
        <end position="842"/>
    </location>
</feature>
<gene>
    <name evidence="7" type="ORF">LHUE1_000214</name>
</gene>
<evidence type="ECO:0000256" key="3">
    <source>
        <dbReference type="ARBA" id="ARBA00022989"/>
    </source>
</evidence>
<feature type="transmembrane region" description="Helical" evidence="5">
    <location>
        <begin position="753"/>
        <end position="778"/>
    </location>
</feature>
<reference evidence="7 8" key="1">
    <citation type="submission" date="2023-03" db="EMBL/GenBank/DDBJ databases">
        <authorList>
            <person name="Ruckert-Reed C."/>
        </authorList>
    </citation>
    <scope>NUCLEOTIDE SEQUENCE [LARGE SCALE GENOMIC DNA]</scope>
    <source>
        <strain evidence="7 8">DSM 115425</strain>
    </source>
</reference>
<comment type="subcellular location">
    <subcellularLocation>
        <location evidence="1">Membrane</location>
        <topology evidence="1">Multi-pass membrane protein</topology>
    </subcellularLocation>
</comment>
<evidence type="ECO:0000313" key="7">
    <source>
        <dbReference type="EMBL" id="WFB39491.1"/>
    </source>
</evidence>
<dbReference type="NCBIfam" id="TIGR03062">
    <property type="entry name" value="pip_yhgE_Cterm"/>
    <property type="match status" value="1"/>
</dbReference>
<keyword evidence="4 5" id="KW-0472">Membrane</keyword>
<name>A0ABY8DR93_9LACO</name>
<dbReference type="PANTHER" id="PTHR43077:SF10">
    <property type="entry name" value="TRANSPORT PERMEASE PROTEIN"/>
    <property type="match status" value="1"/>
</dbReference>
<sequence>MRNIGKLVALDWKRIVKSPFAFLLIAALVIIPSLYCWFNVWALWDPYSNTQDLTVAVYSADQPATFRDQKIAVGDELMDQLKHNKQLGWRFVDSKKAVQEGVKSGKYYAGVVVPKHFSTDLLSFVDGKIHKPKLDYYVNEKINAIAPKITSTGASTLQNTISDEFGATVAKTLVKTFNKAGIKLDQNLPMIRRFASLVTNTNEQLPTIEKYLTEVDDLQGKMPAIRAKLQTANEIAGYLPEVNQMAQKLTAANGYLPMVQDAGELATAVKGKLPEVQQAGAQLNTVVTNFDQLESGVSQAVKVTDQGITVINQVDGTLPALTDFGQKAQAAVGTTKDEVLPKISTALDVVQNATDAGLTLIAAANTSLSADLTTLQNQLQQLDNSQDTAAVKQAMVERLTALAKRQGKVADNATSLAEMLERVQASLNKLTSQDDQVLAGAIAQLKEVAATATAVKDSAEALAKGVPNLSTSEIQARLEALAKTADQFAAAAAALKALDISTSVKQVLNDFKAALGDASTTLATINNQILPELPSLLSGTKDLLTQAHSFLVKAQQQLPALKQELTDANTLLNGHMNLITSGVTTVADLYQNDFPSLEAKLTKATDFINQDLPGIEKDLTNTLALANEKMPQLQSGLDDAHTFIKNDWPTLKDAIQKGAAAIKKGEKSVDLSQLIKLLRRDATKEAGFLAKPVELKQQSFYAIPTYGSQSAPFYLALCIWVGALLLGAILITEYQLPATLSDATVKQMYVARWLTFVGLGMLQGLIAALGNLFLIGTYVVDKPLYLLFSMMLSVVFVSILYMLISLFGNIGKGIGIIILVLSISGAGGNFPVVLSGKFFQMINPWLPFTYAVNLLRETVGGIYWPNLWLDLAVLAAFGISFFLLGLFLKEPIHPWIEKMHSITRRSKIIE</sequence>
<protein>
    <submittedName>
        <fullName evidence="7">YhgE/Pip domain-containing protein</fullName>
    </submittedName>
</protein>
<evidence type="ECO:0000256" key="4">
    <source>
        <dbReference type="ARBA" id="ARBA00023136"/>
    </source>
</evidence>
<dbReference type="Pfam" id="PF12698">
    <property type="entry name" value="ABC2_membrane_3"/>
    <property type="match status" value="2"/>
</dbReference>
<dbReference type="InterPro" id="IPR051328">
    <property type="entry name" value="T7SS_ABC-Transporter"/>
</dbReference>
<feature type="transmembrane region" description="Helical" evidence="5">
    <location>
        <begin position="20"/>
        <end position="44"/>
    </location>
</feature>
<keyword evidence="8" id="KW-1185">Reference proteome</keyword>
<keyword evidence="3 5" id="KW-1133">Transmembrane helix</keyword>
<evidence type="ECO:0000313" key="8">
    <source>
        <dbReference type="Proteomes" id="UP001220228"/>
    </source>
</evidence>
<evidence type="ECO:0000256" key="2">
    <source>
        <dbReference type="ARBA" id="ARBA00022692"/>
    </source>
</evidence>
<dbReference type="NCBIfam" id="TIGR03061">
    <property type="entry name" value="pip_yhgE_Nterm"/>
    <property type="match status" value="1"/>
</dbReference>
<feature type="domain" description="ABC-2 type transporter transmembrane" evidence="6">
    <location>
        <begin position="656"/>
        <end position="887"/>
    </location>
</feature>
<accession>A0ABY8DR93</accession>
<keyword evidence="2 5" id="KW-0812">Transmembrane</keyword>
<dbReference type="Proteomes" id="UP001220228">
    <property type="component" value="Chromosome"/>
</dbReference>
<dbReference type="PANTHER" id="PTHR43077">
    <property type="entry name" value="TRANSPORT PERMEASE YVFS-RELATED"/>
    <property type="match status" value="1"/>
</dbReference>
<dbReference type="Gene3D" id="3.40.1710.10">
    <property type="entry name" value="abc type-2 transporter like domain"/>
    <property type="match status" value="1"/>
</dbReference>
<evidence type="ECO:0000256" key="5">
    <source>
        <dbReference type="SAM" id="Phobius"/>
    </source>
</evidence>
<organism evidence="7 8">
    <name type="scientific">Lacticaseibacillus huelsenbergensis</name>
    <dbReference type="NCBI Taxonomy" id="3035291"/>
    <lineage>
        <taxon>Bacteria</taxon>
        <taxon>Bacillati</taxon>
        <taxon>Bacillota</taxon>
        <taxon>Bacilli</taxon>
        <taxon>Lactobacillales</taxon>
        <taxon>Lactobacillaceae</taxon>
        <taxon>Lacticaseibacillus</taxon>
    </lineage>
</organism>